<gene>
    <name evidence="1" type="ORF">LCGC14_0546720</name>
</gene>
<accession>A0A0F9S9Q2</accession>
<reference evidence="1" key="1">
    <citation type="journal article" date="2015" name="Nature">
        <title>Complex archaea that bridge the gap between prokaryotes and eukaryotes.</title>
        <authorList>
            <person name="Spang A."/>
            <person name="Saw J.H."/>
            <person name="Jorgensen S.L."/>
            <person name="Zaremba-Niedzwiedzka K."/>
            <person name="Martijn J."/>
            <person name="Lind A.E."/>
            <person name="van Eijk R."/>
            <person name="Schleper C."/>
            <person name="Guy L."/>
            <person name="Ettema T.J."/>
        </authorList>
    </citation>
    <scope>NUCLEOTIDE SEQUENCE</scope>
</reference>
<evidence type="ECO:0000313" key="1">
    <source>
        <dbReference type="EMBL" id="KKN58997.1"/>
    </source>
</evidence>
<name>A0A0F9S9Q2_9ZZZZ</name>
<protein>
    <submittedName>
        <fullName evidence="1">Uncharacterized protein</fullName>
    </submittedName>
</protein>
<comment type="caution">
    <text evidence="1">The sequence shown here is derived from an EMBL/GenBank/DDBJ whole genome shotgun (WGS) entry which is preliminary data.</text>
</comment>
<dbReference type="AlphaFoldDB" id="A0A0F9S9Q2"/>
<organism evidence="1">
    <name type="scientific">marine sediment metagenome</name>
    <dbReference type="NCBI Taxonomy" id="412755"/>
    <lineage>
        <taxon>unclassified sequences</taxon>
        <taxon>metagenomes</taxon>
        <taxon>ecological metagenomes</taxon>
    </lineage>
</organism>
<proteinExistence type="predicted"/>
<dbReference type="EMBL" id="LAZR01000743">
    <property type="protein sequence ID" value="KKN58997.1"/>
    <property type="molecule type" value="Genomic_DNA"/>
</dbReference>
<sequence length="429" mass="49985">MTISKAAIKKVQNNLLKKESYQNKFVELYPNRMAILHGKPTSIFVNWTEGLAEKIMIKRAEDKKKITKPKTKTKTKDEIIVTETKVEKSVHDEIEIKSNVTSDDGEYVGSSIRVPKVFTRTYDETWVPIIKKEIEMYTKGEKRTKGFMMLIDGLPKTGKSHFLQSAVEFKGLKTKYRDVPPGFPVYIIEADEAARDETESKWSKYLPGEKYPEGLIHIGNAYVEDPETGLIDPVKTLRRWNELLFGLRNLKQGTVGMDPFSLYCNLVLYVYMIKKVDSKTGLRVITFDEFLKPDRAISIVENQYKKKLIYQVLRKLRKFAINVILLGDVKEEWSQENNLYDRKPTGRYLTDVQKGTQSWVDIIGRFFKREKKVEVKTKSGETMEKTIKKRYLAITDCRFEDKDINVDKYIFHAPTFSQILKHLMRVYPK</sequence>